<name>A0ABR3VU46_9PEZI</name>
<comment type="caution">
    <text evidence="3">The sequence shown here is derived from an EMBL/GenBank/DDBJ whole genome shotgun (WGS) entry which is preliminary data.</text>
</comment>
<evidence type="ECO:0000256" key="1">
    <source>
        <dbReference type="ARBA" id="ARBA00023002"/>
    </source>
</evidence>
<keyword evidence="1" id="KW-0560">Oxidoreductase</keyword>
<dbReference type="EMBL" id="JAZHXJ010001214">
    <property type="protein sequence ID" value="KAL1845180.1"/>
    <property type="molecule type" value="Genomic_DNA"/>
</dbReference>
<keyword evidence="2" id="KW-0812">Transmembrane</keyword>
<sequence length="356" mass="39116">MVKLDTVYSINRELVQSQPLVAVFTGGTGGIGPMALKALAATVARHRGQGLRAYLIGRNAGAAEKLMSECRDIYGEGEYHYIKTDDLSLVEQVDTVCADLRGAETRNAASAGQTARIDYLFLSHGGPIFLPRQDTKEGLDRTMACLYYSRMAFVTSLMPLLLASPLPAAVVSVFAAGMEAKLYVDDLSLRAPSHYSYAQARSHVVYMHTCFFEELARRHPGRLRLIHVFPGTVLHEGVHNPANPWWVRLLFGWIIPLLGLNLDPDECGQRMVSLASPSYYPAAQPQDASNGIGSCAIAGTDERVGHGGAYAVTWSGESVYPKRKYEALDKDELRTRVWDHTNAALDVIRSGRVFQD</sequence>
<keyword evidence="2" id="KW-1133">Transmembrane helix</keyword>
<organism evidence="3 4">
    <name type="scientific">Phialemonium thermophilum</name>
    <dbReference type="NCBI Taxonomy" id="223376"/>
    <lineage>
        <taxon>Eukaryota</taxon>
        <taxon>Fungi</taxon>
        <taxon>Dikarya</taxon>
        <taxon>Ascomycota</taxon>
        <taxon>Pezizomycotina</taxon>
        <taxon>Sordariomycetes</taxon>
        <taxon>Sordariomycetidae</taxon>
        <taxon>Cephalothecales</taxon>
        <taxon>Cephalothecaceae</taxon>
        <taxon>Phialemonium</taxon>
    </lineage>
</organism>
<dbReference type="Proteomes" id="UP001586593">
    <property type="component" value="Unassembled WGS sequence"/>
</dbReference>
<keyword evidence="2" id="KW-0472">Membrane</keyword>
<dbReference type="PANTHER" id="PTHR47534">
    <property type="entry name" value="YALI0E05731P"/>
    <property type="match status" value="1"/>
</dbReference>
<gene>
    <name evidence="3" type="ORF">VTK73DRAFT_968</name>
</gene>
<evidence type="ECO:0008006" key="5">
    <source>
        <dbReference type="Google" id="ProtNLM"/>
    </source>
</evidence>
<evidence type="ECO:0000256" key="2">
    <source>
        <dbReference type="SAM" id="Phobius"/>
    </source>
</evidence>
<evidence type="ECO:0000313" key="3">
    <source>
        <dbReference type="EMBL" id="KAL1845180.1"/>
    </source>
</evidence>
<keyword evidence="4" id="KW-1185">Reference proteome</keyword>
<accession>A0ABR3VU46</accession>
<dbReference type="InterPro" id="IPR052228">
    <property type="entry name" value="Sec_Metab_Biosynth_Oxidored"/>
</dbReference>
<reference evidence="3 4" key="1">
    <citation type="journal article" date="2024" name="Commun. Biol.">
        <title>Comparative genomic analysis of thermophilic fungi reveals convergent evolutionary adaptations and gene losses.</title>
        <authorList>
            <person name="Steindorff A.S."/>
            <person name="Aguilar-Pontes M.V."/>
            <person name="Robinson A.J."/>
            <person name="Andreopoulos B."/>
            <person name="LaButti K."/>
            <person name="Kuo A."/>
            <person name="Mondo S."/>
            <person name="Riley R."/>
            <person name="Otillar R."/>
            <person name="Haridas S."/>
            <person name="Lipzen A."/>
            <person name="Grimwood J."/>
            <person name="Schmutz J."/>
            <person name="Clum A."/>
            <person name="Reid I.D."/>
            <person name="Moisan M.C."/>
            <person name="Butler G."/>
            <person name="Nguyen T.T.M."/>
            <person name="Dewar K."/>
            <person name="Conant G."/>
            <person name="Drula E."/>
            <person name="Henrissat B."/>
            <person name="Hansel C."/>
            <person name="Singer S."/>
            <person name="Hutchinson M.I."/>
            <person name="de Vries R.P."/>
            <person name="Natvig D.O."/>
            <person name="Powell A.J."/>
            <person name="Tsang A."/>
            <person name="Grigoriev I.V."/>
        </authorList>
    </citation>
    <scope>NUCLEOTIDE SEQUENCE [LARGE SCALE GENOMIC DNA]</scope>
    <source>
        <strain evidence="3 4">ATCC 24622</strain>
    </source>
</reference>
<dbReference type="InterPro" id="IPR036291">
    <property type="entry name" value="NAD(P)-bd_dom_sf"/>
</dbReference>
<evidence type="ECO:0000313" key="4">
    <source>
        <dbReference type="Proteomes" id="UP001586593"/>
    </source>
</evidence>
<dbReference type="SUPFAM" id="SSF51735">
    <property type="entry name" value="NAD(P)-binding Rossmann-fold domains"/>
    <property type="match status" value="1"/>
</dbReference>
<feature type="transmembrane region" description="Helical" evidence="2">
    <location>
        <begin position="151"/>
        <end position="176"/>
    </location>
</feature>
<dbReference type="Gene3D" id="3.40.50.720">
    <property type="entry name" value="NAD(P)-binding Rossmann-like Domain"/>
    <property type="match status" value="1"/>
</dbReference>
<dbReference type="PANTHER" id="PTHR47534:SF3">
    <property type="entry name" value="ALCOHOL DEHYDROGENASE-LIKE C-TERMINAL DOMAIN-CONTAINING PROTEIN"/>
    <property type="match status" value="1"/>
</dbReference>
<protein>
    <recommendedName>
        <fullName evidence="5">NAD(P)-dependent dehydrogenase, short-chain alcohol dehydrogenase family</fullName>
    </recommendedName>
</protein>
<feature type="transmembrane region" description="Helical" evidence="2">
    <location>
        <begin position="20"/>
        <end position="44"/>
    </location>
</feature>
<proteinExistence type="predicted"/>